<feature type="transmembrane region" description="Helical" evidence="6">
    <location>
        <begin position="176"/>
        <end position="197"/>
    </location>
</feature>
<dbReference type="GO" id="GO:0015244">
    <property type="term" value="F:fluconazole transmembrane transporter activity"/>
    <property type="evidence" value="ECO:0007669"/>
    <property type="project" value="TreeGrafter"/>
</dbReference>
<dbReference type="OrthoDB" id="3357846at2759"/>
<dbReference type="CDD" id="cd17323">
    <property type="entry name" value="MFS_Tpo1_MDR_like"/>
    <property type="match status" value="1"/>
</dbReference>
<keyword evidence="9" id="KW-1185">Reference proteome</keyword>
<evidence type="ECO:0000313" key="9">
    <source>
        <dbReference type="Proteomes" id="UP000799770"/>
    </source>
</evidence>
<dbReference type="AlphaFoldDB" id="A0A6A5YSX7"/>
<dbReference type="Proteomes" id="UP000799770">
    <property type="component" value="Unassembled WGS sequence"/>
</dbReference>
<dbReference type="GO" id="GO:0005886">
    <property type="term" value="C:plasma membrane"/>
    <property type="evidence" value="ECO:0007669"/>
    <property type="project" value="TreeGrafter"/>
</dbReference>
<name>A0A6A5YSX7_9PLEO</name>
<feature type="compositionally biased region" description="Acidic residues" evidence="5">
    <location>
        <begin position="84"/>
        <end position="99"/>
    </location>
</feature>
<evidence type="ECO:0000259" key="7">
    <source>
        <dbReference type="PROSITE" id="PS50850"/>
    </source>
</evidence>
<feature type="transmembrane region" description="Helical" evidence="6">
    <location>
        <begin position="269"/>
        <end position="286"/>
    </location>
</feature>
<feature type="transmembrane region" description="Helical" evidence="6">
    <location>
        <begin position="212"/>
        <end position="233"/>
    </location>
</feature>
<evidence type="ECO:0000256" key="5">
    <source>
        <dbReference type="SAM" id="MobiDB-lite"/>
    </source>
</evidence>
<feature type="transmembrane region" description="Helical" evidence="6">
    <location>
        <begin position="518"/>
        <end position="543"/>
    </location>
</feature>
<dbReference type="Pfam" id="PF07690">
    <property type="entry name" value="MFS_1"/>
    <property type="match status" value="1"/>
</dbReference>
<dbReference type="InterPro" id="IPR036259">
    <property type="entry name" value="MFS_trans_sf"/>
</dbReference>
<feature type="region of interest" description="Disordered" evidence="5">
    <location>
        <begin position="36"/>
        <end position="123"/>
    </location>
</feature>
<dbReference type="EMBL" id="ML977339">
    <property type="protein sequence ID" value="KAF2110093.1"/>
    <property type="molecule type" value="Genomic_DNA"/>
</dbReference>
<keyword evidence="2 6" id="KW-0812">Transmembrane</keyword>
<evidence type="ECO:0000313" key="8">
    <source>
        <dbReference type="EMBL" id="KAF2110093.1"/>
    </source>
</evidence>
<evidence type="ECO:0000256" key="2">
    <source>
        <dbReference type="ARBA" id="ARBA00022692"/>
    </source>
</evidence>
<keyword evidence="4 6" id="KW-0472">Membrane</keyword>
<feature type="transmembrane region" description="Helical" evidence="6">
    <location>
        <begin position="412"/>
        <end position="431"/>
    </location>
</feature>
<dbReference type="GO" id="GO:1990961">
    <property type="term" value="P:xenobiotic detoxification by transmembrane export across the plasma membrane"/>
    <property type="evidence" value="ECO:0007669"/>
    <property type="project" value="TreeGrafter"/>
</dbReference>
<evidence type="ECO:0000256" key="4">
    <source>
        <dbReference type="ARBA" id="ARBA00023136"/>
    </source>
</evidence>
<sequence>MEIIRDAPFGQLVRYLTGNRVFLYREERPDFQCPLSYSEQQRQSEKRSNSTIPGSLPDVEKELNIPGETPGAESIEPEFREPAEELPPDLEKGEDDSTDSDPGSIKRTASAASSLQRVRTQPYTNERLSQEAALALEKTVSRPIAPAKTADGIILADWYTTDDPENPQNWSQAKKFWTAFLIDMYTFVVYASSSIYVPSEGLIMERFGVGDFKAALGLAIYVLGYGIGPLVFAPLSEVPAFGRNIPYITTFALFVILSVPLSLVDNLGGLLVLRFLLGLFGSPCLANGGASMGDMYSLLYLPFSVAMWVSAAFAAPAIGPILSGFAVYAENWRWSQWEILWMSGPIFLLFFFFLPETHPSNILLKRAARLRKASGNEKIRSQTEIDRKGLTLTAVIIDAIIKPIEICIKDPAILFVNIYTALTYGIYYSFFEVFPLVYPVMYGFNVGQTSIVFLCIIVGCILAMAIYFAYVWWVIIPDVMKNGLRAQEYRLRPALIASVGPVVGLFIFGWTARSDIHWIVSVIGITIYALSVYIILQCIFTYVPMSYPQYAASLFAGNDFCRSLFAFGAVLFGRPMYIDLGVGKGISLLGGLSVMGIIGMWLLYYYGAKLRAKSKFAI</sequence>
<feature type="transmembrane region" description="Helical" evidence="6">
    <location>
        <begin position="494"/>
        <end position="512"/>
    </location>
</feature>
<dbReference type="InterPro" id="IPR020846">
    <property type="entry name" value="MFS_dom"/>
</dbReference>
<dbReference type="PANTHER" id="PTHR23502">
    <property type="entry name" value="MAJOR FACILITATOR SUPERFAMILY"/>
    <property type="match status" value="1"/>
</dbReference>
<feature type="transmembrane region" description="Helical" evidence="6">
    <location>
        <begin position="245"/>
        <end position="263"/>
    </location>
</feature>
<organism evidence="8 9">
    <name type="scientific">Lophiotrema nucula</name>
    <dbReference type="NCBI Taxonomy" id="690887"/>
    <lineage>
        <taxon>Eukaryota</taxon>
        <taxon>Fungi</taxon>
        <taxon>Dikarya</taxon>
        <taxon>Ascomycota</taxon>
        <taxon>Pezizomycotina</taxon>
        <taxon>Dothideomycetes</taxon>
        <taxon>Pleosporomycetidae</taxon>
        <taxon>Pleosporales</taxon>
        <taxon>Lophiotremataceae</taxon>
        <taxon>Lophiotrema</taxon>
    </lineage>
</organism>
<evidence type="ECO:0000256" key="6">
    <source>
        <dbReference type="SAM" id="Phobius"/>
    </source>
</evidence>
<evidence type="ECO:0000256" key="1">
    <source>
        <dbReference type="ARBA" id="ARBA00004141"/>
    </source>
</evidence>
<accession>A0A6A5YSX7</accession>
<comment type="subcellular location">
    <subcellularLocation>
        <location evidence="1">Membrane</location>
        <topology evidence="1">Multi-pass membrane protein</topology>
    </subcellularLocation>
</comment>
<feature type="transmembrane region" description="Helical" evidence="6">
    <location>
        <begin position="451"/>
        <end position="473"/>
    </location>
</feature>
<feature type="domain" description="Major facilitator superfamily (MFS) profile" evidence="7">
    <location>
        <begin position="178"/>
        <end position="618"/>
    </location>
</feature>
<evidence type="ECO:0000256" key="3">
    <source>
        <dbReference type="ARBA" id="ARBA00022989"/>
    </source>
</evidence>
<proteinExistence type="predicted"/>
<dbReference type="SUPFAM" id="SSF103473">
    <property type="entry name" value="MFS general substrate transporter"/>
    <property type="match status" value="1"/>
</dbReference>
<feature type="transmembrane region" description="Helical" evidence="6">
    <location>
        <begin position="585"/>
        <end position="606"/>
    </location>
</feature>
<keyword evidence="3 6" id="KW-1133">Transmembrane helix</keyword>
<dbReference type="PANTHER" id="PTHR23502:SF23">
    <property type="entry name" value="FLUCONAZOLE RESISTANCE PROTEIN 1"/>
    <property type="match status" value="1"/>
</dbReference>
<feature type="compositionally biased region" description="Polar residues" evidence="5">
    <location>
        <begin position="110"/>
        <end position="123"/>
    </location>
</feature>
<feature type="transmembrane region" description="Helical" evidence="6">
    <location>
        <begin position="339"/>
        <end position="356"/>
    </location>
</feature>
<feature type="transmembrane region" description="Helical" evidence="6">
    <location>
        <begin position="298"/>
        <end position="319"/>
    </location>
</feature>
<dbReference type="Gene3D" id="1.20.1250.20">
    <property type="entry name" value="MFS general substrate transporter like domains"/>
    <property type="match status" value="1"/>
</dbReference>
<reference evidence="8" key="1">
    <citation type="journal article" date="2020" name="Stud. Mycol.">
        <title>101 Dothideomycetes genomes: a test case for predicting lifestyles and emergence of pathogens.</title>
        <authorList>
            <person name="Haridas S."/>
            <person name="Albert R."/>
            <person name="Binder M."/>
            <person name="Bloem J."/>
            <person name="Labutti K."/>
            <person name="Salamov A."/>
            <person name="Andreopoulos B."/>
            <person name="Baker S."/>
            <person name="Barry K."/>
            <person name="Bills G."/>
            <person name="Bluhm B."/>
            <person name="Cannon C."/>
            <person name="Castanera R."/>
            <person name="Culley D."/>
            <person name="Daum C."/>
            <person name="Ezra D."/>
            <person name="Gonzalez J."/>
            <person name="Henrissat B."/>
            <person name="Kuo A."/>
            <person name="Liang C."/>
            <person name="Lipzen A."/>
            <person name="Lutzoni F."/>
            <person name="Magnuson J."/>
            <person name="Mondo S."/>
            <person name="Nolan M."/>
            <person name="Ohm R."/>
            <person name="Pangilinan J."/>
            <person name="Park H.-J."/>
            <person name="Ramirez L."/>
            <person name="Alfaro M."/>
            <person name="Sun H."/>
            <person name="Tritt A."/>
            <person name="Yoshinaga Y."/>
            <person name="Zwiers L.-H."/>
            <person name="Turgeon B."/>
            <person name="Goodwin S."/>
            <person name="Spatafora J."/>
            <person name="Crous P."/>
            <person name="Grigoriev I."/>
        </authorList>
    </citation>
    <scope>NUCLEOTIDE SEQUENCE</scope>
    <source>
        <strain evidence="8">CBS 627.86</strain>
    </source>
</reference>
<dbReference type="InterPro" id="IPR011701">
    <property type="entry name" value="MFS"/>
</dbReference>
<gene>
    <name evidence="8" type="ORF">BDV96DRAFT_615415</name>
</gene>
<dbReference type="PROSITE" id="PS50850">
    <property type="entry name" value="MFS"/>
    <property type="match status" value="1"/>
</dbReference>
<protein>
    <submittedName>
        <fullName evidence="8">Multidrug transporter</fullName>
    </submittedName>
</protein>